<reference evidence="1 2" key="1">
    <citation type="submission" date="2019-03" db="EMBL/GenBank/DDBJ databases">
        <title>Metabolic potential of uncultured bacteria and archaea associated with petroleum seepage in deep-sea sediments.</title>
        <authorList>
            <person name="Dong X."/>
            <person name="Hubert C."/>
        </authorList>
    </citation>
    <scope>NUCLEOTIDE SEQUENCE [LARGE SCALE GENOMIC DNA]</scope>
    <source>
        <strain evidence="1">E29_bin36</strain>
    </source>
</reference>
<dbReference type="Proteomes" id="UP000315534">
    <property type="component" value="Unassembled WGS sequence"/>
</dbReference>
<comment type="caution">
    <text evidence="1">The sequence shown here is derived from an EMBL/GenBank/DDBJ whole genome shotgun (WGS) entry which is preliminary data.</text>
</comment>
<organism evidence="1 2">
    <name type="scientific">candidate division TA06 bacterium</name>
    <dbReference type="NCBI Taxonomy" id="2250710"/>
    <lineage>
        <taxon>Bacteria</taxon>
        <taxon>Bacteria division TA06</taxon>
    </lineage>
</organism>
<accession>A0A523XM08</accession>
<gene>
    <name evidence="1" type="ORF">E3J38_05935</name>
</gene>
<evidence type="ECO:0000313" key="2">
    <source>
        <dbReference type="Proteomes" id="UP000315534"/>
    </source>
</evidence>
<evidence type="ECO:0000313" key="1">
    <source>
        <dbReference type="EMBL" id="TET80252.1"/>
    </source>
</evidence>
<protein>
    <submittedName>
        <fullName evidence="1">Uncharacterized protein</fullName>
    </submittedName>
</protein>
<dbReference type="EMBL" id="SOIP01000355">
    <property type="protein sequence ID" value="TET80252.1"/>
    <property type="molecule type" value="Genomic_DNA"/>
</dbReference>
<name>A0A523XM08_UNCT6</name>
<dbReference type="AlphaFoldDB" id="A0A523XM08"/>
<sequence>MHGIVVKLDGEDYYLAGPPDGPNGERDAPGHTWRMAGKKKMKGMHYNTGPFGAPSWWATGEASGILLFKVDARIDKWSMKIAQKNAKNGYVHYHEFVRVSDGQNHPTKVLWLKHKPALTFYFDGGPRPELAHQVYKNKVDYDFKPNWNIPYSP</sequence>
<proteinExistence type="predicted"/>